<gene>
    <name evidence="12" type="ORF">CAL28_12455</name>
</gene>
<dbReference type="Proteomes" id="UP000215767">
    <property type="component" value="Unassembled WGS sequence"/>
</dbReference>
<dbReference type="Pfam" id="PF07992">
    <property type="entry name" value="Pyr_redox_2"/>
    <property type="match status" value="1"/>
</dbReference>
<keyword evidence="6" id="KW-0479">Metal-binding</keyword>
<feature type="domain" description="NADH:flavin oxidoreductase/NADH oxidase N-terminal" evidence="10">
    <location>
        <begin position="52"/>
        <end position="375"/>
    </location>
</feature>
<keyword evidence="9" id="KW-0411">Iron-sulfur</keyword>
<evidence type="ECO:0008006" key="14">
    <source>
        <dbReference type="Google" id="ProtNLM"/>
    </source>
</evidence>
<protein>
    <recommendedName>
        <fullName evidence="14">NADH:flavin oxidoreductase</fullName>
    </recommendedName>
</protein>
<dbReference type="OrthoDB" id="8523426at2"/>
<dbReference type="PRINTS" id="PR00411">
    <property type="entry name" value="PNDRDTASEI"/>
</dbReference>
<dbReference type="Pfam" id="PF00724">
    <property type="entry name" value="Oxidored_FMN"/>
    <property type="match status" value="1"/>
</dbReference>
<evidence type="ECO:0000256" key="6">
    <source>
        <dbReference type="ARBA" id="ARBA00022723"/>
    </source>
</evidence>
<dbReference type="InterPro" id="IPR023753">
    <property type="entry name" value="FAD/NAD-binding_dom"/>
</dbReference>
<keyword evidence="5" id="KW-0288">FMN</keyword>
<dbReference type="InterPro" id="IPR051793">
    <property type="entry name" value="NADH:flavin_oxidoreductase"/>
</dbReference>
<evidence type="ECO:0000256" key="3">
    <source>
        <dbReference type="ARBA" id="ARBA00011048"/>
    </source>
</evidence>
<sequence length="717" mass="77672">MWCQDTIRWSCSAIPAPDRAWTTSPSAWTVPRDVEAIHSKRQGDKPMLLQQPGLVGGLRLKNRVVMAPMGTNYSTTDGLSTERDKQYYEERARGGVGMIMTEAMVVTEQARPHNNSLCCYHDRFIPGLASIVEAIKRHDCAVFGQLNHRGALLRRSVLNMEPVGPSPWANPNTGDTVRPLSAAEIADIQMLFVAAARRLWLAGYDGVEIHAANGYLFQQFFSPRINRRDDDYGGSIGNRMRFLLETIDRVRDALPSLRLVIRLSASEFAAGGYGQDEIIALAQAVERAGADAIDLSGGSNESPQLSKFCIQPPSFPRGCLADTARPIKQSVGIPVFVAGRIVQPEDAEQVLASGAADFVSIGRALYADPHWAAKAFGQIDAPVRACIACNVCFERLTLEKDVACVQNPMMGTEFERLEYAEPQLYPAPAGPRARVLVLGAGVAGIEAARVLKGRGHAVEVWESRERPGGQMPLATASPDKQEVEPVWSYRWRTVQRMGIVVRLGVAADVRAIQAYAPDYIVVATGSRPAAPPLDIGALAATVRVAHAWELLADLDALPAGARVTIVGGGMVGAETADALRVRGARVTVLEMQAGIANGMARNNKFELIERLAADGVTLLTRCRILKAAGEALEIQVRDEAPRHIPVGDILVFATGPRPNLDLLPAVEASGVPYARVGDCNVPGDFLAALRDAWMVALSVDERTRRQHAGEMRKEARA</sequence>
<feature type="domain" description="FAD/NAD(P)-binding" evidence="11">
    <location>
        <begin position="434"/>
        <end position="675"/>
    </location>
</feature>
<comment type="cofactor">
    <cofactor evidence="1">
        <name>FMN</name>
        <dbReference type="ChEBI" id="CHEBI:58210"/>
    </cofactor>
</comment>
<evidence type="ECO:0000256" key="1">
    <source>
        <dbReference type="ARBA" id="ARBA00001917"/>
    </source>
</evidence>
<evidence type="ECO:0000259" key="11">
    <source>
        <dbReference type="Pfam" id="PF07992"/>
    </source>
</evidence>
<evidence type="ECO:0000256" key="4">
    <source>
        <dbReference type="ARBA" id="ARBA00022630"/>
    </source>
</evidence>
<comment type="similarity">
    <text evidence="3">In the N-terminal section; belongs to the NADH:flavin oxidoreductase/NADH oxidase family.</text>
</comment>
<evidence type="ECO:0000259" key="10">
    <source>
        <dbReference type="Pfam" id="PF00724"/>
    </source>
</evidence>
<comment type="cofactor">
    <cofactor evidence="2">
        <name>[4Fe-4S] cluster</name>
        <dbReference type="ChEBI" id="CHEBI:49883"/>
    </cofactor>
</comment>
<dbReference type="Gene3D" id="3.20.20.70">
    <property type="entry name" value="Aldolase class I"/>
    <property type="match status" value="1"/>
</dbReference>
<dbReference type="InterPro" id="IPR001155">
    <property type="entry name" value="OxRdtase_FMN_N"/>
</dbReference>
<keyword evidence="7" id="KW-0560">Oxidoreductase</keyword>
<organism evidence="12 13">
    <name type="scientific">Bordetella genomosp. 11</name>
    <dbReference type="NCBI Taxonomy" id="1416808"/>
    <lineage>
        <taxon>Bacteria</taxon>
        <taxon>Pseudomonadati</taxon>
        <taxon>Pseudomonadota</taxon>
        <taxon>Betaproteobacteria</taxon>
        <taxon>Burkholderiales</taxon>
        <taxon>Alcaligenaceae</taxon>
        <taxon>Bordetella</taxon>
    </lineage>
</organism>
<dbReference type="PANTHER" id="PTHR42917:SF2">
    <property type="entry name" value="2,4-DIENOYL-COA REDUCTASE [(2E)-ENOYL-COA-PRODUCING]"/>
    <property type="match status" value="1"/>
</dbReference>
<dbReference type="SUPFAM" id="SSF51905">
    <property type="entry name" value="FAD/NAD(P)-binding domain"/>
    <property type="match status" value="1"/>
</dbReference>
<evidence type="ECO:0000256" key="9">
    <source>
        <dbReference type="ARBA" id="ARBA00023014"/>
    </source>
</evidence>
<comment type="caution">
    <text evidence="12">The sequence shown here is derived from an EMBL/GenBank/DDBJ whole genome shotgun (WGS) entry which is preliminary data.</text>
</comment>
<evidence type="ECO:0000313" key="12">
    <source>
        <dbReference type="EMBL" id="OZI60247.1"/>
    </source>
</evidence>
<dbReference type="GO" id="GO:0016491">
    <property type="term" value="F:oxidoreductase activity"/>
    <property type="evidence" value="ECO:0007669"/>
    <property type="project" value="UniProtKB-KW"/>
</dbReference>
<evidence type="ECO:0000256" key="8">
    <source>
        <dbReference type="ARBA" id="ARBA00023004"/>
    </source>
</evidence>
<keyword evidence="8" id="KW-0408">Iron</keyword>
<dbReference type="GO" id="GO:0010181">
    <property type="term" value="F:FMN binding"/>
    <property type="evidence" value="ECO:0007669"/>
    <property type="project" value="InterPro"/>
</dbReference>
<keyword evidence="13" id="KW-1185">Reference proteome</keyword>
<dbReference type="EMBL" id="NEVS01000004">
    <property type="protein sequence ID" value="OZI60247.1"/>
    <property type="molecule type" value="Genomic_DNA"/>
</dbReference>
<dbReference type="InterPro" id="IPR013785">
    <property type="entry name" value="Aldolase_TIM"/>
</dbReference>
<dbReference type="CDD" id="cd02803">
    <property type="entry name" value="OYE_like_FMN_family"/>
    <property type="match status" value="1"/>
</dbReference>
<reference evidence="13" key="1">
    <citation type="submission" date="2017-05" db="EMBL/GenBank/DDBJ databases">
        <title>Complete and WGS of Bordetella genogroups.</title>
        <authorList>
            <person name="Spilker T."/>
            <person name="Lipuma J."/>
        </authorList>
    </citation>
    <scope>NUCLEOTIDE SEQUENCE [LARGE SCALE GENOMIC DNA]</scope>
    <source>
        <strain evidence="13">AU8856</strain>
    </source>
</reference>
<dbReference type="Gene3D" id="3.50.50.60">
    <property type="entry name" value="FAD/NAD(P)-binding domain"/>
    <property type="match status" value="1"/>
</dbReference>
<keyword evidence="4" id="KW-0285">Flavoprotein</keyword>
<evidence type="ECO:0000256" key="7">
    <source>
        <dbReference type="ARBA" id="ARBA00023002"/>
    </source>
</evidence>
<dbReference type="SUPFAM" id="SSF51395">
    <property type="entry name" value="FMN-linked oxidoreductases"/>
    <property type="match status" value="1"/>
</dbReference>
<name>A0A261UFE8_9BORD</name>
<proteinExistence type="inferred from homology"/>
<dbReference type="GO" id="GO:0051536">
    <property type="term" value="F:iron-sulfur cluster binding"/>
    <property type="evidence" value="ECO:0007669"/>
    <property type="project" value="UniProtKB-KW"/>
</dbReference>
<dbReference type="GO" id="GO:0046872">
    <property type="term" value="F:metal ion binding"/>
    <property type="evidence" value="ECO:0007669"/>
    <property type="project" value="UniProtKB-KW"/>
</dbReference>
<dbReference type="InterPro" id="IPR036188">
    <property type="entry name" value="FAD/NAD-bd_sf"/>
</dbReference>
<dbReference type="Gene3D" id="3.40.50.720">
    <property type="entry name" value="NAD(P)-binding Rossmann-like Domain"/>
    <property type="match status" value="1"/>
</dbReference>
<dbReference type="AlphaFoldDB" id="A0A261UFE8"/>
<dbReference type="PANTHER" id="PTHR42917">
    <property type="entry name" value="2,4-DIENOYL-COA REDUCTASE"/>
    <property type="match status" value="1"/>
</dbReference>
<accession>A0A261UFE8</accession>
<dbReference type="PRINTS" id="PR00368">
    <property type="entry name" value="FADPNR"/>
</dbReference>
<evidence type="ECO:0000256" key="5">
    <source>
        <dbReference type="ARBA" id="ARBA00022643"/>
    </source>
</evidence>
<evidence type="ECO:0000313" key="13">
    <source>
        <dbReference type="Proteomes" id="UP000215767"/>
    </source>
</evidence>
<evidence type="ECO:0000256" key="2">
    <source>
        <dbReference type="ARBA" id="ARBA00001966"/>
    </source>
</evidence>